<proteinExistence type="predicted"/>
<sequence length="170" mass="18891">MMNANIIEFYGFDAHWETDHSETVMAKVIGAAHYCVQYPDGSKEELVTGLRPGENNAWNVKVIESAQAWKDNGGMIPEYVPSTPEELRKFMQPLTACQLRLGLINADLTFAQVDSAIAAIADETERTAAQIEWEFSNEFQRTQPLIVSILTTIGLTPEEVDDLWAGALNS</sequence>
<gene>
    <name evidence="1" type="ORF">K1718_09670</name>
</gene>
<reference evidence="1 2" key="1">
    <citation type="submission" date="2023-03" db="EMBL/GenBank/DDBJ databases">
        <title>Roseibium porphyridii sp. nov. and Roseibium rhodosorbium sp. nov. isolated from marine algae, Porphyridium cruentum and Rhodosorus marinus, respectively.</title>
        <authorList>
            <person name="Lee M.W."/>
            <person name="Choi B.J."/>
            <person name="Lee J.K."/>
            <person name="Choi D.G."/>
            <person name="Baek J.H."/>
            <person name="Bayburt H."/>
            <person name="Kim J.M."/>
            <person name="Han D.M."/>
            <person name="Kim K.H."/>
            <person name="Jeon C.O."/>
        </authorList>
    </citation>
    <scope>NUCLEOTIDE SEQUENCE [LARGE SCALE GENOMIC DNA]</scope>
    <source>
        <strain evidence="1 2">KMA01</strain>
    </source>
</reference>
<dbReference type="Proteomes" id="UP001209803">
    <property type="component" value="Chromosome"/>
</dbReference>
<name>A0ABY8F8E4_9HYPH</name>
<organism evidence="1 2">
    <name type="scientific">Roseibium porphyridii</name>
    <dbReference type="NCBI Taxonomy" id="2866279"/>
    <lineage>
        <taxon>Bacteria</taxon>
        <taxon>Pseudomonadati</taxon>
        <taxon>Pseudomonadota</taxon>
        <taxon>Alphaproteobacteria</taxon>
        <taxon>Hyphomicrobiales</taxon>
        <taxon>Stappiaceae</taxon>
        <taxon>Roseibium</taxon>
    </lineage>
</organism>
<dbReference type="EMBL" id="CP120863">
    <property type="protein sequence ID" value="WFE91606.1"/>
    <property type="molecule type" value="Genomic_DNA"/>
</dbReference>
<evidence type="ECO:0008006" key="3">
    <source>
        <dbReference type="Google" id="ProtNLM"/>
    </source>
</evidence>
<accession>A0ABY8F8E4</accession>
<dbReference type="RefSeq" id="WP_265684134.1">
    <property type="nucleotide sequence ID" value="NZ_CP120863.1"/>
</dbReference>
<evidence type="ECO:0000313" key="2">
    <source>
        <dbReference type="Proteomes" id="UP001209803"/>
    </source>
</evidence>
<protein>
    <recommendedName>
        <fullName evidence="3">XRE family transcriptional regulator</fullName>
    </recommendedName>
</protein>
<keyword evidence="2" id="KW-1185">Reference proteome</keyword>
<evidence type="ECO:0000313" key="1">
    <source>
        <dbReference type="EMBL" id="WFE91606.1"/>
    </source>
</evidence>